<dbReference type="Pfam" id="PF05834">
    <property type="entry name" value="Lycopene_cycl"/>
    <property type="match status" value="1"/>
</dbReference>
<dbReference type="SUPFAM" id="SSF51905">
    <property type="entry name" value="FAD/NAD(P)-binding domain"/>
    <property type="match status" value="1"/>
</dbReference>
<protein>
    <submittedName>
        <fullName evidence="1">Lycopene cyclase</fullName>
    </submittedName>
</protein>
<comment type="caution">
    <text evidence="1">The sequence shown here is derived from an EMBL/GenBank/DDBJ whole genome shotgun (WGS) entry which is preliminary data.</text>
</comment>
<evidence type="ECO:0000313" key="2">
    <source>
        <dbReference type="Proteomes" id="UP000733379"/>
    </source>
</evidence>
<sequence>MTPDLLICGLGPAGRALAHRALARGLAVTVVDPHPDRGWTPTYAAWADELPGWVAPEVIAASAPRPVAWGSRRYVIDRRYVVFSTAALRDSLDIAGARVIAGRVEGITGWRPGRGPESVRLAGGEILSARRVIDARGVPRFPDRAEQTAYGLVLHRDPRHETIFMDWRSDNGARPGTPRSFLYAVPLGPDRMLFEETCLAGRPAITTTELRDRLHARLRSRGIEFDGTEPDERVRFALEGGRPGARRFGAAGGYLHPATGYSVAATLSAVDSFLARTCGHSSGTESARLAGAFRRPSTMRAVHTLRTAGLRALLALPPDDIPAFFDAFFELPPARQRAYLSGIDDMKGTAAAMTALFAAMPWRIRRILATATVGPALRN</sequence>
<gene>
    <name evidence="1" type="ORF">KO481_37740</name>
</gene>
<dbReference type="PANTHER" id="PTHR39757:SF5">
    <property type="entry name" value="OS02G0190600 PROTEIN"/>
    <property type="match status" value="1"/>
</dbReference>
<dbReference type="EMBL" id="JAHKNI010000020">
    <property type="protein sequence ID" value="MBU3067251.1"/>
    <property type="molecule type" value="Genomic_DNA"/>
</dbReference>
<evidence type="ECO:0000313" key="1">
    <source>
        <dbReference type="EMBL" id="MBU3067251.1"/>
    </source>
</evidence>
<dbReference type="Proteomes" id="UP000733379">
    <property type="component" value="Unassembled WGS sequence"/>
</dbReference>
<name>A0ABS6BAC4_9NOCA</name>
<keyword evidence="2" id="KW-1185">Reference proteome</keyword>
<organism evidence="1 2">
    <name type="scientific">Nocardia albiluteola</name>
    <dbReference type="NCBI Taxonomy" id="2842303"/>
    <lineage>
        <taxon>Bacteria</taxon>
        <taxon>Bacillati</taxon>
        <taxon>Actinomycetota</taxon>
        <taxon>Actinomycetes</taxon>
        <taxon>Mycobacteriales</taxon>
        <taxon>Nocardiaceae</taxon>
        <taxon>Nocardia</taxon>
    </lineage>
</organism>
<proteinExistence type="predicted"/>
<dbReference type="PANTHER" id="PTHR39757">
    <property type="match status" value="1"/>
</dbReference>
<reference evidence="1 2" key="1">
    <citation type="submission" date="2021-06" db="EMBL/GenBank/DDBJ databases">
        <title>Actinomycetes sequencing.</title>
        <authorList>
            <person name="Shan Q."/>
        </authorList>
    </citation>
    <scope>NUCLEOTIDE SEQUENCE [LARGE SCALE GENOMIC DNA]</scope>
    <source>
        <strain evidence="1 2">NEAU-G5</strain>
    </source>
</reference>
<dbReference type="RefSeq" id="WP_215923339.1">
    <property type="nucleotide sequence ID" value="NZ_JAHKNI010000020.1"/>
</dbReference>
<dbReference type="InterPro" id="IPR036188">
    <property type="entry name" value="FAD/NAD-bd_sf"/>
</dbReference>
<accession>A0ABS6BAC4</accession>